<dbReference type="Pfam" id="PF00226">
    <property type="entry name" value="DnaJ"/>
    <property type="match status" value="1"/>
</dbReference>
<dbReference type="EMBL" id="CAMPGE010003768">
    <property type="protein sequence ID" value="CAI2362613.1"/>
    <property type="molecule type" value="Genomic_DNA"/>
</dbReference>
<dbReference type="PRINTS" id="PR00625">
    <property type="entry name" value="JDOMAIN"/>
</dbReference>
<dbReference type="AlphaFoldDB" id="A0AAD1U647"/>
<evidence type="ECO:0000313" key="8">
    <source>
        <dbReference type="Proteomes" id="UP001295684"/>
    </source>
</evidence>
<dbReference type="CDD" id="cd06257">
    <property type="entry name" value="DnaJ"/>
    <property type="match status" value="1"/>
</dbReference>
<dbReference type="FunFam" id="1.10.287.110:FF:000041">
    <property type="entry name" value="Chaperone protein DNAj, putative"/>
    <property type="match status" value="1"/>
</dbReference>
<dbReference type="FunFam" id="2.60.260.20:FF:000003">
    <property type="entry name" value="DnaJ subfamily A member 2"/>
    <property type="match status" value="1"/>
</dbReference>
<dbReference type="Pfam" id="PF01556">
    <property type="entry name" value="DnaJ_C"/>
    <property type="match status" value="1"/>
</dbReference>
<accession>A0AAD1U647</accession>
<dbReference type="Gene3D" id="2.10.230.10">
    <property type="entry name" value="Heat shock protein DnaJ, cysteine-rich domain"/>
    <property type="match status" value="1"/>
</dbReference>
<evidence type="ECO:0000256" key="5">
    <source>
        <dbReference type="SAM" id="MobiDB-lite"/>
    </source>
</evidence>
<evidence type="ECO:0000259" key="6">
    <source>
        <dbReference type="PROSITE" id="PS50076"/>
    </source>
</evidence>
<keyword evidence="8" id="KW-1185">Reference proteome</keyword>
<name>A0AAD1U647_EUPCR</name>
<dbReference type="GO" id="GO:0051082">
    <property type="term" value="F:unfolded protein binding"/>
    <property type="evidence" value="ECO:0007669"/>
    <property type="project" value="InterPro"/>
</dbReference>
<dbReference type="GO" id="GO:0030544">
    <property type="term" value="F:Hsp70 protein binding"/>
    <property type="evidence" value="ECO:0007669"/>
    <property type="project" value="InterPro"/>
</dbReference>
<reference evidence="7" key="1">
    <citation type="submission" date="2023-07" db="EMBL/GenBank/DDBJ databases">
        <authorList>
            <consortium name="AG Swart"/>
            <person name="Singh M."/>
            <person name="Singh A."/>
            <person name="Seah K."/>
            <person name="Emmerich C."/>
        </authorList>
    </citation>
    <scope>NUCLEOTIDE SEQUENCE</scope>
    <source>
        <strain evidence="7">DP1</strain>
    </source>
</reference>
<dbReference type="GO" id="GO:0006457">
    <property type="term" value="P:protein folding"/>
    <property type="evidence" value="ECO:0007669"/>
    <property type="project" value="InterPro"/>
</dbReference>
<feature type="domain" description="J" evidence="6">
    <location>
        <begin position="36"/>
        <end position="97"/>
    </location>
</feature>
<protein>
    <recommendedName>
        <fullName evidence="6">J domain-containing protein</fullName>
    </recommendedName>
</protein>
<dbReference type="InterPro" id="IPR002939">
    <property type="entry name" value="DnaJ_C"/>
</dbReference>
<dbReference type="InterPro" id="IPR001623">
    <property type="entry name" value="DnaJ_domain"/>
</dbReference>
<organism evidence="7 8">
    <name type="scientific">Euplotes crassus</name>
    <dbReference type="NCBI Taxonomy" id="5936"/>
    <lineage>
        <taxon>Eukaryota</taxon>
        <taxon>Sar</taxon>
        <taxon>Alveolata</taxon>
        <taxon>Ciliophora</taxon>
        <taxon>Intramacronucleata</taxon>
        <taxon>Spirotrichea</taxon>
        <taxon>Hypotrichia</taxon>
        <taxon>Euplotida</taxon>
        <taxon>Euplotidae</taxon>
        <taxon>Moneuplotes</taxon>
    </lineage>
</organism>
<dbReference type="Gene3D" id="2.60.260.20">
    <property type="entry name" value="Urease metallochaperone UreE, N-terminal domain"/>
    <property type="match status" value="2"/>
</dbReference>
<dbReference type="Proteomes" id="UP001295684">
    <property type="component" value="Unassembled WGS sequence"/>
</dbReference>
<evidence type="ECO:0000256" key="1">
    <source>
        <dbReference type="ARBA" id="ARBA00022723"/>
    </source>
</evidence>
<proteinExistence type="predicted"/>
<sequence>MAFFDFGGGGGGFPFGGGFPGGEREPGPKKDVDTQKYYDVLGVSKEATQDEIRKAYRKKALKEHPDKGGDPDKFKDISVAYECLSDPKKRDLYDKYGAEGVEEGGPGGPGGFGDIFDLFGGGGRRGHSEKRRVQPTVHKMKCTLEDIYNGKKTKIKVTRDKIVKKEGEEATPSACEGCHGQGMKTTMTQIRPGMYTQRTGPCEDCGGQGVKAGSTKKDTKIIEVTIDKGSPHGDKYVFHGEGDEFPGAETGDVVVVVDLQEHKTFKRRGADLLFEKKITLAEALTGVDFTFKHLDGKKVRVTSPKGAVIKPKSLMTLKEMGLPFHKNSYEFGHMFILFSVEFPETLKDDQVTQLTKILKAPKKSNDAFDTEAQLEKYNEDHRNTHVEGGTQGADSEEEDGHPGMGGGHRMECANQ</sequence>
<keyword evidence="1" id="KW-0479">Metal-binding</keyword>
<dbReference type="PANTHER" id="PTHR43888">
    <property type="entry name" value="DNAJ-LIKE-2, ISOFORM A-RELATED"/>
    <property type="match status" value="1"/>
</dbReference>
<dbReference type="SUPFAM" id="SSF46565">
    <property type="entry name" value="Chaperone J-domain"/>
    <property type="match status" value="1"/>
</dbReference>
<keyword evidence="2" id="KW-0677">Repeat</keyword>
<evidence type="ECO:0000256" key="4">
    <source>
        <dbReference type="ARBA" id="ARBA00022833"/>
    </source>
</evidence>
<dbReference type="InterPro" id="IPR018253">
    <property type="entry name" value="DnaJ_domain_CS"/>
</dbReference>
<dbReference type="Gene3D" id="1.10.287.110">
    <property type="entry name" value="DnaJ domain"/>
    <property type="match status" value="1"/>
</dbReference>
<dbReference type="InterPro" id="IPR036869">
    <property type="entry name" value="J_dom_sf"/>
</dbReference>
<dbReference type="CDD" id="cd10747">
    <property type="entry name" value="DnaJ_C"/>
    <property type="match status" value="1"/>
</dbReference>
<evidence type="ECO:0000256" key="3">
    <source>
        <dbReference type="ARBA" id="ARBA00022771"/>
    </source>
</evidence>
<dbReference type="SUPFAM" id="SSF49493">
    <property type="entry name" value="HSP40/DnaJ peptide-binding domain"/>
    <property type="match status" value="2"/>
</dbReference>
<dbReference type="SUPFAM" id="SSF57938">
    <property type="entry name" value="DnaJ/Hsp40 cysteine-rich domain"/>
    <property type="match status" value="1"/>
</dbReference>
<evidence type="ECO:0000313" key="7">
    <source>
        <dbReference type="EMBL" id="CAI2362613.1"/>
    </source>
</evidence>
<keyword evidence="3" id="KW-0863">Zinc-finger</keyword>
<dbReference type="GO" id="GO:0008270">
    <property type="term" value="F:zinc ion binding"/>
    <property type="evidence" value="ECO:0007669"/>
    <property type="project" value="UniProtKB-KW"/>
</dbReference>
<dbReference type="SMART" id="SM00271">
    <property type="entry name" value="DnaJ"/>
    <property type="match status" value="1"/>
</dbReference>
<feature type="region of interest" description="Disordered" evidence="5">
    <location>
        <begin position="377"/>
        <end position="415"/>
    </location>
</feature>
<dbReference type="InterPro" id="IPR008971">
    <property type="entry name" value="HSP40/DnaJ_pept-bd"/>
</dbReference>
<gene>
    <name evidence="7" type="ORF">ECRASSUSDP1_LOCUS3937</name>
</gene>
<comment type="caution">
    <text evidence="7">The sequence shown here is derived from an EMBL/GenBank/DDBJ whole genome shotgun (WGS) entry which is preliminary data.</text>
</comment>
<dbReference type="InterPro" id="IPR044713">
    <property type="entry name" value="DNJA1/2-like"/>
</dbReference>
<evidence type="ECO:0000256" key="2">
    <source>
        <dbReference type="ARBA" id="ARBA00022737"/>
    </source>
</evidence>
<keyword evidence="4" id="KW-0862">Zinc</keyword>
<dbReference type="PROSITE" id="PS00636">
    <property type="entry name" value="DNAJ_1"/>
    <property type="match status" value="1"/>
</dbReference>
<dbReference type="PROSITE" id="PS50076">
    <property type="entry name" value="DNAJ_2"/>
    <property type="match status" value="1"/>
</dbReference>
<dbReference type="InterPro" id="IPR036410">
    <property type="entry name" value="HSP_DnaJ_Cys-rich_dom_sf"/>
</dbReference>